<keyword evidence="2" id="KW-0732">Signal</keyword>
<dbReference type="EMBL" id="CP134186">
    <property type="protein sequence ID" value="WPA99841.1"/>
    <property type="molecule type" value="Genomic_DNA"/>
</dbReference>
<sequence length="335" mass="37304">MNLFKLSAKTLAILGLLIVNNLVIASPLNITSADPSEEPSDDPSDEPSGKPDNPQDNPYYRCDPGRGHGQFSPMYYSEQPWPDRGRGKIDSTFHGLDNAVYFDQSRDIKKTNAIDLQYCLNDMYHGIYEEEPGITDEEHHRRSRKGGYRTEGWYCRGNFFELGFKGLLGIWPAWKTVEACRGEITKAAIAGRPWVSCQVRSHPFSKMWFGWSPAHCKMRYRKDPECYFYGVGEVQIEGNPKYESCMHPPCPEMCPKGVGMEPTSQPTSQPTPEPTSTAKQNAAPTSKPTSKPAPEPDDPKPTSEPGGQKTALEPVCTNYCGGPSKAYNGTNNVPR</sequence>
<dbReference type="AlphaFoldDB" id="A0A2G5I3G6"/>
<name>A0A2G5I3G6_CERBT</name>
<gene>
    <name evidence="3" type="ORF">CB0940_02696</name>
    <name evidence="4" type="ORF">RHO25_004461</name>
</gene>
<feature type="compositionally biased region" description="Acidic residues" evidence="1">
    <location>
        <begin position="35"/>
        <end position="45"/>
    </location>
</feature>
<evidence type="ECO:0000313" key="3">
    <source>
        <dbReference type="EMBL" id="PIA99310.1"/>
    </source>
</evidence>
<dbReference type="OrthoDB" id="3647743at2759"/>
<evidence type="ECO:0000313" key="6">
    <source>
        <dbReference type="Proteomes" id="UP001302367"/>
    </source>
</evidence>
<reference evidence="4 6" key="2">
    <citation type="submission" date="2023-09" db="EMBL/GenBank/DDBJ databases">
        <title>Complete-Gapless Cercospora beticola genome.</title>
        <authorList>
            <person name="Wyatt N.A."/>
            <person name="Spanner R.E."/>
            <person name="Bolton M.D."/>
        </authorList>
    </citation>
    <scope>NUCLEOTIDE SEQUENCE [LARGE SCALE GENOMIC DNA]</scope>
    <source>
        <strain evidence="4">Cb09-40</strain>
    </source>
</reference>
<evidence type="ECO:0000256" key="1">
    <source>
        <dbReference type="SAM" id="MobiDB-lite"/>
    </source>
</evidence>
<organism evidence="3 5">
    <name type="scientific">Cercospora beticola</name>
    <name type="common">Sugarbeet leaf spot fungus</name>
    <dbReference type="NCBI Taxonomy" id="122368"/>
    <lineage>
        <taxon>Eukaryota</taxon>
        <taxon>Fungi</taxon>
        <taxon>Dikarya</taxon>
        <taxon>Ascomycota</taxon>
        <taxon>Pezizomycotina</taxon>
        <taxon>Dothideomycetes</taxon>
        <taxon>Dothideomycetidae</taxon>
        <taxon>Mycosphaerellales</taxon>
        <taxon>Mycosphaerellaceae</taxon>
        <taxon>Cercospora</taxon>
    </lineage>
</organism>
<feature type="chain" id="PRO_5013835001" evidence="2">
    <location>
        <begin position="26"/>
        <end position="335"/>
    </location>
</feature>
<reference evidence="3 5" key="1">
    <citation type="submission" date="2015-10" db="EMBL/GenBank/DDBJ databases">
        <title>The cercosporin biosynthetic gene cluster was horizontally transferred to several fungal lineages and shown to be expanded in Cercospora beticola based on microsynteny with recipient genomes.</title>
        <authorList>
            <person name="De Jonge R."/>
            <person name="Ebert M.K."/>
            <person name="Suttle J.C."/>
            <person name="Jurick Ii W.M."/>
            <person name="Secor G.A."/>
            <person name="Thomma B.P."/>
            <person name="Van De Peer Y."/>
            <person name="Bolton M.D."/>
        </authorList>
    </citation>
    <scope>NUCLEOTIDE SEQUENCE [LARGE SCALE GENOMIC DNA]</scope>
    <source>
        <strain evidence="3 5">09-40</strain>
    </source>
</reference>
<dbReference type="EMBL" id="LKMD01000101">
    <property type="protein sequence ID" value="PIA99310.1"/>
    <property type="molecule type" value="Genomic_DNA"/>
</dbReference>
<evidence type="ECO:0000313" key="4">
    <source>
        <dbReference type="EMBL" id="WPA99841.1"/>
    </source>
</evidence>
<protein>
    <submittedName>
        <fullName evidence="3">Uncharacterized protein</fullName>
    </submittedName>
</protein>
<feature type="region of interest" description="Disordered" evidence="1">
    <location>
        <begin position="33"/>
        <end position="64"/>
    </location>
</feature>
<dbReference type="Proteomes" id="UP000230605">
    <property type="component" value="Chromosome 3"/>
</dbReference>
<feature type="compositionally biased region" description="Low complexity" evidence="1">
    <location>
        <begin position="261"/>
        <end position="277"/>
    </location>
</feature>
<evidence type="ECO:0000256" key="2">
    <source>
        <dbReference type="SAM" id="SignalP"/>
    </source>
</evidence>
<dbReference type="Proteomes" id="UP001302367">
    <property type="component" value="Chromosome 3"/>
</dbReference>
<accession>A0A2G5I3G6</accession>
<feature type="compositionally biased region" description="Polar residues" evidence="1">
    <location>
        <begin position="278"/>
        <end position="289"/>
    </location>
</feature>
<proteinExistence type="predicted"/>
<feature type="signal peptide" evidence="2">
    <location>
        <begin position="1"/>
        <end position="25"/>
    </location>
</feature>
<keyword evidence="6" id="KW-1185">Reference proteome</keyword>
<feature type="region of interest" description="Disordered" evidence="1">
    <location>
        <begin position="257"/>
        <end position="335"/>
    </location>
</feature>
<evidence type="ECO:0000313" key="5">
    <source>
        <dbReference type="Proteomes" id="UP000230605"/>
    </source>
</evidence>